<keyword evidence="3" id="KW-1185">Reference proteome</keyword>
<gene>
    <name evidence="2" type="ORF">GCM10007359_11160</name>
</gene>
<name>A0A917IT35_9MICC</name>
<sequence length="48" mass="5401">MAYKQLPPPSEEEIRELIHQIIRRMIAVGLVACLLGALIIGAMALWDR</sequence>
<keyword evidence="1" id="KW-0472">Membrane</keyword>
<comment type="caution">
    <text evidence="2">The sequence shown here is derived from an EMBL/GenBank/DDBJ whole genome shotgun (WGS) entry which is preliminary data.</text>
</comment>
<evidence type="ECO:0000256" key="1">
    <source>
        <dbReference type="SAM" id="Phobius"/>
    </source>
</evidence>
<dbReference type="EMBL" id="BMDC01000001">
    <property type="protein sequence ID" value="GGH61712.1"/>
    <property type="molecule type" value="Genomic_DNA"/>
</dbReference>
<keyword evidence="1" id="KW-0812">Transmembrane</keyword>
<dbReference type="AlphaFoldDB" id="A0A917IT35"/>
<feature type="transmembrane region" description="Helical" evidence="1">
    <location>
        <begin position="25"/>
        <end position="46"/>
    </location>
</feature>
<evidence type="ECO:0000313" key="2">
    <source>
        <dbReference type="EMBL" id="GGH61712.1"/>
    </source>
</evidence>
<organism evidence="2 3">
    <name type="scientific">Rothia aerolata</name>
    <dbReference type="NCBI Taxonomy" id="1812262"/>
    <lineage>
        <taxon>Bacteria</taxon>
        <taxon>Bacillati</taxon>
        <taxon>Actinomycetota</taxon>
        <taxon>Actinomycetes</taxon>
        <taxon>Micrococcales</taxon>
        <taxon>Micrococcaceae</taxon>
        <taxon>Rothia</taxon>
    </lineage>
</organism>
<accession>A0A917IT35</accession>
<dbReference type="RefSeq" id="WP_188359286.1">
    <property type="nucleotide sequence ID" value="NZ_BMDC01000001.1"/>
</dbReference>
<protein>
    <submittedName>
        <fullName evidence="2">Uncharacterized protein</fullName>
    </submittedName>
</protein>
<reference evidence="2 3" key="1">
    <citation type="journal article" date="2014" name="Int. J. Syst. Evol. Microbiol.">
        <title>Complete genome sequence of Corynebacterium casei LMG S-19264T (=DSM 44701T), isolated from a smear-ripened cheese.</title>
        <authorList>
            <consortium name="US DOE Joint Genome Institute (JGI-PGF)"/>
            <person name="Walter F."/>
            <person name="Albersmeier A."/>
            <person name="Kalinowski J."/>
            <person name="Ruckert C."/>
        </authorList>
    </citation>
    <scope>NUCLEOTIDE SEQUENCE [LARGE SCALE GENOMIC DNA]</scope>
    <source>
        <strain evidence="2 3">CCM 8669</strain>
    </source>
</reference>
<evidence type="ECO:0000313" key="3">
    <source>
        <dbReference type="Proteomes" id="UP000600171"/>
    </source>
</evidence>
<proteinExistence type="predicted"/>
<keyword evidence="1" id="KW-1133">Transmembrane helix</keyword>
<dbReference type="Proteomes" id="UP000600171">
    <property type="component" value="Unassembled WGS sequence"/>
</dbReference>